<keyword evidence="2" id="KW-1185">Reference proteome</keyword>
<gene>
    <name evidence="1" type="ORF">PILCRDRAFT_817858</name>
</gene>
<organism evidence="1 2">
    <name type="scientific">Piloderma croceum (strain F 1598)</name>
    <dbReference type="NCBI Taxonomy" id="765440"/>
    <lineage>
        <taxon>Eukaryota</taxon>
        <taxon>Fungi</taxon>
        <taxon>Dikarya</taxon>
        <taxon>Basidiomycota</taxon>
        <taxon>Agaricomycotina</taxon>
        <taxon>Agaricomycetes</taxon>
        <taxon>Agaricomycetidae</taxon>
        <taxon>Atheliales</taxon>
        <taxon>Atheliaceae</taxon>
        <taxon>Piloderma</taxon>
    </lineage>
</organism>
<evidence type="ECO:0000313" key="2">
    <source>
        <dbReference type="Proteomes" id="UP000054166"/>
    </source>
</evidence>
<reference evidence="2" key="2">
    <citation type="submission" date="2015-01" db="EMBL/GenBank/DDBJ databases">
        <title>Evolutionary Origins and Diversification of the Mycorrhizal Mutualists.</title>
        <authorList>
            <consortium name="DOE Joint Genome Institute"/>
            <consortium name="Mycorrhizal Genomics Consortium"/>
            <person name="Kohler A."/>
            <person name="Kuo A."/>
            <person name="Nagy L.G."/>
            <person name="Floudas D."/>
            <person name="Copeland A."/>
            <person name="Barry K.W."/>
            <person name="Cichocki N."/>
            <person name="Veneault-Fourrey C."/>
            <person name="LaButti K."/>
            <person name="Lindquist E.A."/>
            <person name="Lipzen A."/>
            <person name="Lundell T."/>
            <person name="Morin E."/>
            <person name="Murat C."/>
            <person name="Riley R."/>
            <person name="Ohm R."/>
            <person name="Sun H."/>
            <person name="Tunlid A."/>
            <person name="Henrissat B."/>
            <person name="Grigoriev I.V."/>
            <person name="Hibbett D.S."/>
            <person name="Martin F."/>
        </authorList>
    </citation>
    <scope>NUCLEOTIDE SEQUENCE [LARGE SCALE GENOMIC DNA]</scope>
    <source>
        <strain evidence="2">F 1598</strain>
    </source>
</reference>
<reference evidence="1 2" key="1">
    <citation type="submission" date="2014-04" db="EMBL/GenBank/DDBJ databases">
        <authorList>
            <consortium name="DOE Joint Genome Institute"/>
            <person name="Kuo A."/>
            <person name="Tarkka M."/>
            <person name="Buscot F."/>
            <person name="Kohler A."/>
            <person name="Nagy L.G."/>
            <person name="Floudas D."/>
            <person name="Copeland A."/>
            <person name="Barry K.W."/>
            <person name="Cichocki N."/>
            <person name="Veneault-Fourrey C."/>
            <person name="LaButti K."/>
            <person name="Lindquist E.A."/>
            <person name="Lipzen A."/>
            <person name="Lundell T."/>
            <person name="Morin E."/>
            <person name="Murat C."/>
            <person name="Sun H."/>
            <person name="Tunlid A."/>
            <person name="Henrissat B."/>
            <person name="Grigoriev I.V."/>
            <person name="Hibbett D.S."/>
            <person name="Martin F."/>
            <person name="Nordberg H.P."/>
            <person name="Cantor M.N."/>
            <person name="Hua S.X."/>
        </authorList>
    </citation>
    <scope>NUCLEOTIDE SEQUENCE [LARGE SCALE GENOMIC DNA]</scope>
    <source>
        <strain evidence="1 2">F 1598</strain>
    </source>
</reference>
<feature type="non-terminal residue" evidence="1">
    <location>
        <position position="284"/>
    </location>
</feature>
<sequence>MNGYIGVPNREVFRNTIAALRSRGGVTRFRKATGEGDNAGYAGAKELAKQGAAKDIYDEPDPEIHPSFNLTGAQLATMTQSLAYKGICELKNPKSRRGTARMLAITRHAVKEQTGTFPDDRQVWKSTRHRDFSKVFRTFIWKSIQNTHKIGEYWEKIDNYGHRASCQKCGTIESLEHILLQCDIPGQKTVWRSTKELWLKKHGTWPELANIGAITGCGLIEFRDRGKPLRGENRAYRILISEGAHFIWKLRCARIHGEKPEGEWPKETEIHNRWLAMINARLSL</sequence>
<dbReference type="OrthoDB" id="2752996at2759"/>
<dbReference type="EMBL" id="KN832986">
    <property type="protein sequence ID" value="KIM85020.1"/>
    <property type="molecule type" value="Genomic_DNA"/>
</dbReference>
<evidence type="ECO:0008006" key="3">
    <source>
        <dbReference type="Google" id="ProtNLM"/>
    </source>
</evidence>
<protein>
    <recommendedName>
        <fullName evidence="3">Reverse transcriptase zinc-binding domain-containing protein</fullName>
    </recommendedName>
</protein>
<dbReference type="InParanoid" id="A0A0C3FLR8"/>
<dbReference type="Proteomes" id="UP000054166">
    <property type="component" value="Unassembled WGS sequence"/>
</dbReference>
<dbReference type="AlphaFoldDB" id="A0A0C3FLR8"/>
<evidence type="ECO:0000313" key="1">
    <source>
        <dbReference type="EMBL" id="KIM85020.1"/>
    </source>
</evidence>
<dbReference type="HOGENOM" id="CLU_044484_3_0_1"/>
<accession>A0A0C3FLR8</accession>
<name>A0A0C3FLR8_PILCF</name>
<proteinExistence type="predicted"/>